<evidence type="ECO:0000256" key="1">
    <source>
        <dbReference type="RuleBase" id="RU004227"/>
    </source>
</evidence>
<keyword evidence="1" id="KW-0235">DNA replication</keyword>
<dbReference type="Pfam" id="PF00308">
    <property type="entry name" value="Bac_DnaA"/>
    <property type="match status" value="1"/>
</dbReference>
<sequence>MTARDNKGQSGVPQQLPLGVSLRDDATFANFFQSPDDGNRQVVGLLQEFASGENPEPVIYLWGEPGSGVTHLLQSVCQVAERAGRSFQYLPLGDMEDSDPEMILEGLDHLDLVCIDDLERAENDARWQTALFHLYNRLKDSGRQLLVGARKSPNGLDLQLADLRSRLQWALVFQLHPLSDADKLAALRQRSRLRGFDLPEDVAQYILHRAPRDTRALFACLEQLDQASLQAQRKITIPFVKQVLHI</sequence>
<dbReference type="InterPro" id="IPR020591">
    <property type="entry name" value="Chromosome_initiator_DnaA-like"/>
</dbReference>
<feature type="domain" description="Hda lid" evidence="3">
    <location>
        <begin position="180"/>
        <end position="244"/>
    </location>
</feature>
<feature type="domain" description="Chromosomal replication initiator protein DnaA ATPAse" evidence="2">
    <location>
        <begin position="25"/>
        <end position="173"/>
    </location>
</feature>
<dbReference type="InterPro" id="IPR027417">
    <property type="entry name" value="P-loop_NTPase"/>
</dbReference>
<proteinExistence type="inferred from homology"/>
<name>A0ABW3UE85_9GAMM</name>
<dbReference type="PANTHER" id="PTHR30050:SF5">
    <property type="entry name" value="DNAA REGULATORY INACTIVATOR HDA"/>
    <property type="match status" value="1"/>
</dbReference>
<gene>
    <name evidence="4" type="primary">hda</name>
    <name evidence="4" type="ORF">ACFQ2X_16290</name>
</gene>
<comment type="similarity">
    <text evidence="1">Belongs to the DnaA family.</text>
</comment>
<dbReference type="Gene3D" id="1.10.8.60">
    <property type="match status" value="1"/>
</dbReference>
<keyword evidence="5" id="KW-1185">Reference proteome</keyword>
<dbReference type="PRINTS" id="PR00051">
    <property type="entry name" value="DNAA"/>
</dbReference>
<organism evidence="4 5">
    <name type="scientific">Microbulbifer celer</name>
    <dbReference type="NCBI Taxonomy" id="435905"/>
    <lineage>
        <taxon>Bacteria</taxon>
        <taxon>Pseudomonadati</taxon>
        <taxon>Pseudomonadota</taxon>
        <taxon>Gammaproteobacteria</taxon>
        <taxon>Cellvibrionales</taxon>
        <taxon>Microbulbiferaceae</taxon>
        <taxon>Microbulbifer</taxon>
    </lineage>
</organism>
<protein>
    <submittedName>
        <fullName evidence="4">DnaA regulatory inactivator Hda</fullName>
    </submittedName>
</protein>
<dbReference type="PANTHER" id="PTHR30050">
    <property type="entry name" value="CHROMOSOMAL REPLICATION INITIATOR PROTEIN DNAA"/>
    <property type="match status" value="1"/>
</dbReference>
<accession>A0ABW3UE85</accession>
<dbReference type="Pfam" id="PF22688">
    <property type="entry name" value="Hda_lid"/>
    <property type="match status" value="1"/>
</dbReference>
<dbReference type="RefSeq" id="WP_230434939.1">
    <property type="nucleotide sequence ID" value="NZ_CP087715.1"/>
</dbReference>
<dbReference type="NCBIfam" id="TIGR03420">
    <property type="entry name" value="DnaA_homol_Hda"/>
    <property type="match status" value="1"/>
</dbReference>
<dbReference type="Gene3D" id="3.40.50.300">
    <property type="entry name" value="P-loop containing nucleotide triphosphate hydrolases"/>
    <property type="match status" value="1"/>
</dbReference>
<comment type="caution">
    <text evidence="4">The sequence shown here is derived from an EMBL/GenBank/DDBJ whole genome shotgun (WGS) entry which is preliminary data.</text>
</comment>
<dbReference type="SUPFAM" id="SSF52540">
    <property type="entry name" value="P-loop containing nucleoside triphosphate hydrolases"/>
    <property type="match status" value="1"/>
</dbReference>
<reference evidence="5" key="1">
    <citation type="journal article" date="2019" name="Int. J. Syst. Evol. Microbiol.">
        <title>The Global Catalogue of Microorganisms (GCM) 10K type strain sequencing project: providing services to taxonomists for standard genome sequencing and annotation.</title>
        <authorList>
            <consortium name="The Broad Institute Genomics Platform"/>
            <consortium name="The Broad Institute Genome Sequencing Center for Infectious Disease"/>
            <person name="Wu L."/>
            <person name="Ma J."/>
        </authorList>
    </citation>
    <scope>NUCLEOTIDE SEQUENCE [LARGE SCALE GENOMIC DNA]</scope>
    <source>
        <strain evidence="5">CCUG 54356</strain>
    </source>
</reference>
<dbReference type="InterPro" id="IPR017788">
    <property type="entry name" value="Hda"/>
</dbReference>
<dbReference type="InterPro" id="IPR013317">
    <property type="entry name" value="DnaA_dom"/>
</dbReference>
<dbReference type="Proteomes" id="UP001597264">
    <property type="component" value="Unassembled WGS sequence"/>
</dbReference>
<dbReference type="CDD" id="cd00009">
    <property type="entry name" value="AAA"/>
    <property type="match status" value="1"/>
</dbReference>
<evidence type="ECO:0000313" key="5">
    <source>
        <dbReference type="Proteomes" id="UP001597264"/>
    </source>
</evidence>
<dbReference type="EMBL" id="JBHTLR010000029">
    <property type="protein sequence ID" value="MFD1218161.1"/>
    <property type="molecule type" value="Genomic_DNA"/>
</dbReference>
<evidence type="ECO:0000313" key="4">
    <source>
        <dbReference type="EMBL" id="MFD1218161.1"/>
    </source>
</evidence>
<evidence type="ECO:0000259" key="2">
    <source>
        <dbReference type="Pfam" id="PF00308"/>
    </source>
</evidence>
<evidence type="ECO:0000259" key="3">
    <source>
        <dbReference type="Pfam" id="PF22688"/>
    </source>
</evidence>
<dbReference type="InterPro" id="IPR055199">
    <property type="entry name" value="Hda_lid"/>
</dbReference>